<name>A0ABU4GBU6_9BACL</name>
<evidence type="ECO:0000256" key="1">
    <source>
        <dbReference type="ARBA" id="ARBA00004635"/>
    </source>
</evidence>
<evidence type="ECO:0000313" key="12">
    <source>
        <dbReference type="Proteomes" id="UP001282284"/>
    </source>
</evidence>
<keyword evidence="12" id="KW-1185">Reference proteome</keyword>
<gene>
    <name evidence="11" type="ORF">QT711_14675</name>
</gene>
<feature type="domain" description="Spore germination protein N-terminal" evidence="10">
    <location>
        <begin position="30"/>
        <end position="203"/>
    </location>
</feature>
<dbReference type="InterPro" id="IPR038501">
    <property type="entry name" value="Spore_GerAC_C_sf"/>
</dbReference>
<dbReference type="Pfam" id="PF05504">
    <property type="entry name" value="Spore_GerAC"/>
    <property type="match status" value="1"/>
</dbReference>
<keyword evidence="7" id="KW-0449">Lipoprotein</keyword>
<keyword evidence="3" id="KW-0309">Germination</keyword>
<dbReference type="Proteomes" id="UP001282284">
    <property type="component" value="Unassembled WGS sequence"/>
</dbReference>
<accession>A0ABU4GBU6</accession>
<dbReference type="PANTHER" id="PTHR35789:SF1">
    <property type="entry name" value="SPORE GERMINATION PROTEIN B3"/>
    <property type="match status" value="1"/>
</dbReference>
<feature type="chain" id="PRO_5047337354" evidence="8">
    <location>
        <begin position="26"/>
        <end position="389"/>
    </location>
</feature>
<dbReference type="InterPro" id="IPR008844">
    <property type="entry name" value="Spore_GerAC-like"/>
</dbReference>
<keyword evidence="5" id="KW-0472">Membrane</keyword>
<protein>
    <submittedName>
        <fullName evidence="11">Ger(X)C family spore germination protein</fullName>
    </submittedName>
</protein>
<feature type="signal peptide" evidence="8">
    <location>
        <begin position="1"/>
        <end position="25"/>
    </location>
</feature>
<dbReference type="NCBIfam" id="TIGR02887">
    <property type="entry name" value="spore_ger_x_C"/>
    <property type="match status" value="1"/>
</dbReference>
<evidence type="ECO:0000256" key="8">
    <source>
        <dbReference type="SAM" id="SignalP"/>
    </source>
</evidence>
<sequence>MIKNRNNKSKALLLFLLLLTGVLSGCWDDEQPERMLYINAIGVDFKDGKYEVYAQFIGFGNIAKSDQPPGDEPQAEVGMATGDTMDEAIYELYHSIDQKVYWGHFSYIIISEEVMEKGKLNPVIDSFIRYRETRYQIWVYTTKDPVQEVLLVRPVINRAVTLSKLGDPKNSFRQESFINPLNIRKLIIHLNEPSHEALIPLIAVEENWRSSKEKIKAPILAGVGSVTNKGYNGFIEKEHVRGIQWMSNEMERGEVTFEANGGDYLTVVIDHLKVKTEPTVKAGQLRVDIEVRVNATLYLVEGNPTIFEIEEGIKKEIKKEILDTYEVAMEKGIDVYRFSEKLYRSDLKEWKQIQQGGKVELTKDTIQKLTVKIEKLDSERKSFHETIEQ</sequence>
<feature type="domain" description="Spore germination GerAC-like C-terminal" evidence="9">
    <location>
        <begin position="230"/>
        <end position="355"/>
    </location>
</feature>
<proteinExistence type="inferred from homology"/>
<comment type="subcellular location">
    <subcellularLocation>
        <location evidence="1">Membrane</location>
        <topology evidence="1">Lipid-anchor</topology>
    </subcellularLocation>
</comment>
<dbReference type="EMBL" id="JAUBDI010000017">
    <property type="protein sequence ID" value="MDW0114440.1"/>
    <property type="molecule type" value="Genomic_DNA"/>
</dbReference>
<comment type="caution">
    <text evidence="11">The sequence shown here is derived from an EMBL/GenBank/DDBJ whole genome shotgun (WGS) entry which is preliminary data.</text>
</comment>
<comment type="similarity">
    <text evidence="2">Belongs to the GerABKC lipoprotein family.</text>
</comment>
<evidence type="ECO:0000256" key="7">
    <source>
        <dbReference type="ARBA" id="ARBA00023288"/>
    </source>
</evidence>
<organism evidence="11 12">
    <name type="scientific">Sporosarcina saromensis</name>
    <dbReference type="NCBI Taxonomy" id="359365"/>
    <lineage>
        <taxon>Bacteria</taxon>
        <taxon>Bacillati</taxon>
        <taxon>Bacillota</taxon>
        <taxon>Bacilli</taxon>
        <taxon>Bacillales</taxon>
        <taxon>Caryophanaceae</taxon>
        <taxon>Sporosarcina</taxon>
    </lineage>
</organism>
<evidence type="ECO:0000256" key="5">
    <source>
        <dbReference type="ARBA" id="ARBA00023136"/>
    </source>
</evidence>
<evidence type="ECO:0000256" key="3">
    <source>
        <dbReference type="ARBA" id="ARBA00022544"/>
    </source>
</evidence>
<dbReference type="Gene3D" id="3.30.300.210">
    <property type="entry name" value="Nutrient germinant receptor protein C, domain 3"/>
    <property type="match status" value="1"/>
</dbReference>
<dbReference type="Pfam" id="PF25198">
    <property type="entry name" value="Spore_GerAC_N"/>
    <property type="match status" value="1"/>
</dbReference>
<keyword evidence="4 8" id="KW-0732">Signal</keyword>
<dbReference type="PROSITE" id="PS51257">
    <property type="entry name" value="PROKAR_LIPOPROTEIN"/>
    <property type="match status" value="1"/>
</dbReference>
<evidence type="ECO:0000259" key="10">
    <source>
        <dbReference type="Pfam" id="PF25198"/>
    </source>
</evidence>
<dbReference type="RefSeq" id="WP_317945494.1">
    <property type="nucleotide sequence ID" value="NZ_JAUBDI010000017.1"/>
</dbReference>
<keyword evidence="6" id="KW-0564">Palmitate</keyword>
<evidence type="ECO:0000256" key="6">
    <source>
        <dbReference type="ARBA" id="ARBA00023139"/>
    </source>
</evidence>
<evidence type="ECO:0000256" key="4">
    <source>
        <dbReference type="ARBA" id="ARBA00022729"/>
    </source>
</evidence>
<dbReference type="PANTHER" id="PTHR35789">
    <property type="entry name" value="SPORE GERMINATION PROTEIN B3"/>
    <property type="match status" value="1"/>
</dbReference>
<evidence type="ECO:0000313" key="11">
    <source>
        <dbReference type="EMBL" id="MDW0114440.1"/>
    </source>
</evidence>
<dbReference type="InterPro" id="IPR046953">
    <property type="entry name" value="Spore_GerAC-like_C"/>
</dbReference>
<evidence type="ECO:0000259" key="9">
    <source>
        <dbReference type="Pfam" id="PF05504"/>
    </source>
</evidence>
<reference evidence="11 12" key="1">
    <citation type="submission" date="2023-06" db="EMBL/GenBank/DDBJ databases">
        <title>Sporosarcina sp. nov., isolated from Korean traditional fermented seafood 'Jeotgal'.</title>
        <authorList>
            <person name="Yang A.I."/>
            <person name="Shin N.-R."/>
        </authorList>
    </citation>
    <scope>NUCLEOTIDE SEQUENCE [LARGE SCALE GENOMIC DNA]</scope>
    <source>
        <strain evidence="11 12">KCTC13119</strain>
    </source>
</reference>
<evidence type="ECO:0000256" key="2">
    <source>
        <dbReference type="ARBA" id="ARBA00007886"/>
    </source>
</evidence>
<dbReference type="InterPro" id="IPR057336">
    <property type="entry name" value="GerAC_N"/>
</dbReference>